<evidence type="ECO:0000313" key="8">
    <source>
        <dbReference type="EMBL" id="TDO41971.1"/>
    </source>
</evidence>
<dbReference type="FunFam" id="3.40.30.10:FF:000155">
    <property type="entry name" value="Thioredoxin"/>
    <property type="match status" value="1"/>
</dbReference>
<dbReference type="NCBIfam" id="TIGR01068">
    <property type="entry name" value="thioredoxin"/>
    <property type="match status" value="1"/>
</dbReference>
<dbReference type="InterPro" id="IPR036249">
    <property type="entry name" value="Thioredoxin-like_sf"/>
</dbReference>
<dbReference type="OrthoDB" id="9790390at2"/>
<gene>
    <name evidence="8" type="ORF">C8E87_5733</name>
</gene>
<dbReference type="Gene3D" id="3.40.30.10">
    <property type="entry name" value="Glutaredoxin"/>
    <property type="match status" value="1"/>
</dbReference>
<dbReference type="PRINTS" id="PR00421">
    <property type="entry name" value="THIOREDOXIN"/>
</dbReference>
<dbReference type="RefSeq" id="WP_133875926.1">
    <property type="nucleotide sequence ID" value="NZ_BOMD01000064.1"/>
</dbReference>
<dbReference type="PANTHER" id="PTHR45663:SF40">
    <property type="entry name" value="THIOREDOXIN 2"/>
    <property type="match status" value="1"/>
</dbReference>
<dbReference type="Proteomes" id="UP000294901">
    <property type="component" value="Unassembled WGS sequence"/>
</dbReference>
<evidence type="ECO:0000256" key="2">
    <source>
        <dbReference type="ARBA" id="ARBA00022448"/>
    </source>
</evidence>
<dbReference type="PROSITE" id="PS51352">
    <property type="entry name" value="THIOREDOXIN_2"/>
    <property type="match status" value="1"/>
</dbReference>
<proteinExistence type="inferred from homology"/>
<dbReference type="InterPro" id="IPR013766">
    <property type="entry name" value="Thioredoxin_domain"/>
</dbReference>
<sequence length="129" mass="13905">MSTTALTMETFEQTISGDGIVLVDWWASWCGPCRRFAPVFEQAGRKHDDIVFAKVDTEAEQRLAAAARISSIPTLMAFRDGILVFSQPGALPSAALEELITAVRGLDMDEVRSKVAQQKTSGASAKAST</sequence>
<dbReference type="PANTHER" id="PTHR45663">
    <property type="entry name" value="GEO12009P1"/>
    <property type="match status" value="1"/>
</dbReference>
<dbReference type="SUPFAM" id="SSF52833">
    <property type="entry name" value="Thioredoxin-like"/>
    <property type="match status" value="1"/>
</dbReference>
<evidence type="ECO:0000256" key="1">
    <source>
        <dbReference type="ARBA" id="ARBA00008987"/>
    </source>
</evidence>
<keyword evidence="2" id="KW-0813">Transport</keyword>
<evidence type="ECO:0000256" key="5">
    <source>
        <dbReference type="ARBA" id="ARBA00023284"/>
    </source>
</evidence>
<name>A0A4R6K1I5_9ACTN</name>
<dbReference type="GO" id="GO:0005829">
    <property type="term" value="C:cytosol"/>
    <property type="evidence" value="ECO:0007669"/>
    <property type="project" value="TreeGrafter"/>
</dbReference>
<dbReference type="CDD" id="cd02947">
    <property type="entry name" value="TRX_family"/>
    <property type="match status" value="1"/>
</dbReference>
<keyword evidence="3" id="KW-0249">Electron transport</keyword>
<evidence type="ECO:0000256" key="3">
    <source>
        <dbReference type="ARBA" id="ARBA00022982"/>
    </source>
</evidence>
<comment type="caution">
    <text evidence="8">The sequence shown here is derived from an EMBL/GenBank/DDBJ whole genome shotgun (WGS) entry which is preliminary data.</text>
</comment>
<dbReference type="GO" id="GO:0015035">
    <property type="term" value="F:protein-disulfide reductase activity"/>
    <property type="evidence" value="ECO:0007669"/>
    <property type="project" value="UniProtKB-UniRule"/>
</dbReference>
<dbReference type="InterPro" id="IPR005746">
    <property type="entry name" value="Thioredoxin"/>
</dbReference>
<protein>
    <recommendedName>
        <fullName evidence="6">Thioredoxin</fullName>
    </recommendedName>
</protein>
<feature type="domain" description="Thioredoxin" evidence="7">
    <location>
        <begin position="1"/>
        <end position="105"/>
    </location>
</feature>
<comment type="similarity">
    <text evidence="1">Belongs to the thioredoxin family.</text>
</comment>
<evidence type="ECO:0000256" key="6">
    <source>
        <dbReference type="NCBIfam" id="TIGR01068"/>
    </source>
</evidence>
<keyword evidence="4" id="KW-1015">Disulfide bond</keyword>
<evidence type="ECO:0000259" key="7">
    <source>
        <dbReference type="PROSITE" id="PS51352"/>
    </source>
</evidence>
<accession>A0A4R6K1I5</accession>
<dbReference type="Pfam" id="PF00085">
    <property type="entry name" value="Thioredoxin"/>
    <property type="match status" value="1"/>
</dbReference>
<organism evidence="8 9">
    <name type="scientific">Paractinoplanes brasiliensis</name>
    <dbReference type="NCBI Taxonomy" id="52695"/>
    <lineage>
        <taxon>Bacteria</taxon>
        <taxon>Bacillati</taxon>
        <taxon>Actinomycetota</taxon>
        <taxon>Actinomycetes</taxon>
        <taxon>Micromonosporales</taxon>
        <taxon>Micromonosporaceae</taxon>
        <taxon>Paractinoplanes</taxon>
    </lineage>
</organism>
<dbReference type="AlphaFoldDB" id="A0A4R6K1I5"/>
<keyword evidence="5" id="KW-0676">Redox-active center</keyword>
<evidence type="ECO:0000256" key="4">
    <source>
        <dbReference type="ARBA" id="ARBA00023157"/>
    </source>
</evidence>
<evidence type="ECO:0000313" key="9">
    <source>
        <dbReference type="Proteomes" id="UP000294901"/>
    </source>
</evidence>
<dbReference type="EMBL" id="SNWR01000001">
    <property type="protein sequence ID" value="TDO41971.1"/>
    <property type="molecule type" value="Genomic_DNA"/>
</dbReference>
<keyword evidence="9" id="KW-1185">Reference proteome</keyword>
<reference evidence="8 9" key="1">
    <citation type="submission" date="2019-03" db="EMBL/GenBank/DDBJ databases">
        <title>Sequencing the genomes of 1000 actinobacteria strains.</title>
        <authorList>
            <person name="Klenk H.-P."/>
        </authorList>
    </citation>
    <scope>NUCLEOTIDE SEQUENCE [LARGE SCALE GENOMIC DNA]</scope>
    <source>
        <strain evidence="8 9">DSM 43805</strain>
    </source>
</reference>